<evidence type="ECO:0000313" key="2">
    <source>
        <dbReference type="EMBL" id="MCQ8128057.1"/>
    </source>
</evidence>
<evidence type="ECO:0000256" key="1">
    <source>
        <dbReference type="SAM" id="MobiDB-lite"/>
    </source>
</evidence>
<keyword evidence="3" id="KW-1185">Reference proteome</keyword>
<sequence>MKPTFKRILLAVCLSCAGGGTLTGCDSKPQPTVAGKTGVEKYAGNKTLQGLVTNDDGPVKTGIVKALTESGQVLAEIELSDGPHYSIEVPAGTVLPIILAYYPSAAAGDEQRMVSVVVHAAASKFDINQLSTRIARQAKALGGYTHKNLVSAAESSGTVPASNKTTAGFRGDPTTQYGGWH</sequence>
<dbReference type="RefSeq" id="WP_256614420.1">
    <property type="nucleotide sequence ID" value="NZ_JANIBK010000022.1"/>
</dbReference>
<name>A0ABT1U2J5_9GAMM</name>
<proteinExistence type="predicted"/>
<dbReference type="PROSITE" id="PS51257">
    <property type="entry name" value="PROKAR_LIPOPROTEIN"/>
    <property type="match status" value="1"/>
</dbReference>
<evidence type="ECO:0008006" key="4">
    <source>
        <dbReference type="Google" id="ProtNLM"/>
    </source>
</evidence>
<reference evidence="2 3" key="1">
    <citation type="submission" date="2022-07" db="EMBL/GenBank/DDBJ databases">
        <title>Methylomonas rivi sp. nov., Methylomonas rosea sp. nov., Methylomonas aureus sp. nov. and Methylomonas subterranea sp. nov., four novel methanotrophs isolated from a freshwater creek and the deep terrestrial subsurface.</title>
        <authorList>
            <person name="Abin C."/>
            <person name="Sankaranarayanan K."/>
            <person name="Garner C."/>
            <person name="Sindelar R."/>
            <person name="Kotary K."/>
            <person name="Garner R."/>
            <person name="Barclay S."/>
            <person name="Lawson P."/>
            <person name="Krumholz L."/>
        </authorList>
    </citation>
    <scope>NUCLEOTIDE SEQUENCE [LARGE SCALE GENOMIC DNA]</scope>
    <source>
        <strain evidence="2 3">WSC-6</strain>
    </source>
</reference>
<dbReference type="EMBL" id="JANIBK010000022">
    <property type="protein sequence ID" value="MCQ8128057.1"/>
    <property type="molecule type" value="Genomic_DNA"/>
</dbReference>
<gene>
    <name evidence="2" type="ORF">NP596_06255</name>
</gene>
<protein>
    <recommendedName>
        <fullName evidence="4">Carboxypeptidase regulatory-like domain-containing protein</fullName>
    </recommendedName>
</protein>
<accession>A0ABT1U2J5</accession>
<organism evidence="2 3">
    <name type="scientific">Methylomonas rivi</name>
    <dbReference type="NCBI Taxonomy" id="2952226"/>
    <lineage>
        <taxon>Bacteria</taxon>
        <taxon>Pseudomonadati</taxon>
        <taxon>Pseudomonadota</taxon>
        <taxon>Gammaproteobacteria</taxon>
        <taxon>Methylococcales</taxon>
        <taxon>Methylococcaceae</taxon>
        <taxon>Methylomonas</taxon>
    </lineage>
</organism>
<evidence type="ECO:0000313" key="3">
    <source>
        <dbReference type="Proteomes" id="UP001524586"/>
    </source>
</evidence>
<comment type="caution">
    <text evidence="2">The sequence shown here is derived from an EMBL/GenBank/DDBJ whole genome shotgun (WGS) entry which is preliminary data.</text>
</comment>
<dbReference type="Proteomes" id="UP001524586">
    <property type="component" value="Unassembled WGS sequence"/>
</dbReference>
<feature type="region of interest" description="Disordered" evidence="1">
    <location>
        <begin position="153"/>
        <end position="181"/>
    </location>
</feature>
<feature type="compositionally biased region" description="Polar residues" evidence="1">
    <location>
        <begin position="153"/>
        <end position="166"/>
    </location>
</feature>